<gene>
    <name evidence="1" type="ORF">JOF59_000970</name>
</gene>
<accession>A0ABS4V3S5</accession>
<evidence type="ECO:0000313" key="2">
    <source>
        <dbReference type="Proteomes" id="UP001519311"/>
    </source>
</evidence>
<reference evidence="1 2" key="1">
    <citation type="submission" date="2021-03" db="EMBL/GenBank/DDBJ databases">
        <title>Sequencing the genomes of 1000 actinobacteria strains.</title>
        <authorList>
            <person name="Klenk H.-P."/>
        </authorList>
    </citation>
    <scope>NUCLEOTIDE SEQUENCE [LARGE SCALE GENOMIC DNA]</scope>
    <source>
        <strain evidence="1 2">DSM 40843</strain>
    </source>
</reference>
<sequence length="50" mass="5145">MIHESPRPVLPKDLKSALGAATSLLGSGVGLLLSFDVKTVLNLDTGKLNG</sequence>
<dbReference type="RefSeq" id="WP_157862844.1">
    <property type="nucleotide sequence ID" value="NZ_BMWJ01000014.1"/>
</dbReference>
<proteinExistence type="predicted"/>
<dbReference type="Proteomes" id="UP001519311">
    <property type="component" value="Unassembled WGS sequence"/>
</dbReference>
<dbReference type="EMBL" id="JAGINS010000001">
    <property type="protein sequence ID" value="MBP2358570.1"/>
    <property type="molecule type" value="Genomic_DNA"/>
</dbReference>
<protein>
    <submittedName>
        <fullName evidence="1">Uncharacterized protein</fullName>
    </submittedName>
</protein>
<evidence type="ECO:0000313" key="1">
    <source>
        <dbReference type="EMBL" id="MBP2358570.1"/>
    </source>
</evidence>
<keyword evidence="2" id="KW-1185">Reference proteome</keyword>
<name>A0ABS4V3S5_9ACTN</name>
<organism evidence="1 2">
    <name type="scientific">Streptomyces clavifer</name>
    <dbReference type="NCBI Taxonomy" id="68188"/>
    <lineage>
        <taxon>Bacteria</taxon>
        <taxon>Bacillati</taxon>
        <taxon>Actinomycetota</taxon>
        <taxon>Actinomycetes</taxon>
        <taxon>Kitasatosporales</taxon>
        <taxon>Streptomycetaceae</taxon>
        <taxon>Streptomyces</taxon>
    </lineage>
</organism>
<comment type="caution">
    <text evidence="1">The sequence shown here is derived from an EMBL/GenBank/DDBJ whole genome shotgun (WGS) entry which is preliminary data.</text>
</comment>